<gene>
    <name evidence="1" type="ORF">GCM10008995_26500</name>
</gene>
<protein>
    <submittedName>
        <fullName evidence="1">Uncharacterized protein</fullName>
    </submittedName>
</protein>
<dbReference type="EMBL" id="BMOC01000022">
    <property type="protein sequence ID" value="GGJ15372.1"/>
    <property type="molecule type" value="Genomic_DNA"/>
</dbReference>
<accession>A0A830EE17</accession>
<dbReference type="OrthoDB" id="384696at2157"/>
<proteinExistence type="predicted"/>
<evidence type="ECO:0000313" key="1">
    <source>
        <dbReference type="EMBL" id="GGJ15372.1"/>
    </source>
</evidence>
<keyword evidence="2" id="KW-1185">Reference proteome</keyword>
<sequence length="96" mass="10975">MGESSEHPPESERFDEFVEVAVDDNEVLRVEMDDEMKLSAVDSAIIAGFLEDICEDIDEELQDEYGKGVDDILREDTDNIKVSRYTGELSQWREVS</sequence>
<evidence type="ECO:0000313" key="2">
    <source>
        <dbReference type="Proteomes" id="UP000653099"/>
    </source>
</evidence>
<reference evidence="1" key="2">
    <citation type="submission" date="2020-09" db="EMBL/GenBank/DDBJ databases">
        <authorList>
            <person name="Sun Q."/>
            <person name="Ohkuma M."/>
        </authorList>
    </citation>
    <scope>NUCLEOTIDE SEQUENCE</scope>
    <source>
        <strain evidence="1">JCM 14359</strain>
    </source>
</reference>
<comment type="caution">
    <text evidence="1">The sequence shown here is derived from an EMBL/GenBank/DDBJ whole genome shotgun (WGS) entry which is preliminary data.</text>
</comment>
<dbReference type="Proteomes" id="UP000653099">
    <property type="component" value="Unassembled WGS sequence"/>
</dbReference>
<organism evidence="1 2">
    <name type="scientific">Halobellus salinus</name>
    <dbReference type="NCBI Taxonomy" id="931585"/>
    <lineage>
        <taxon>Archaea</taxon>
        <taxon>Methanobacteriati</taxon>
        <taxon>Methanobacteriota</taxon>
        <taxon>Stenosarchaea group</taxon>
        <taxon>Halobacteria</taxon>
        <taxon>Halobacteriales</taxon>
        <taxon>Haloferacaceae</taxon>
        <taxon>Halobellus</taxon>
    </lineage>
</organism>
<reference evidence="1" key="1">
    <citation type="journal article" date="2014" name="Int. J. Syst. Evol. Microbiol.">
        <title>Complete genome sequence of Corynebacterium casei LMG S-19264T (=DSM 44701T), isolated from a smear-ripened cheese.</title>
        <authorList>
            <consortium name="US DOE Joint Genome Institute (JGI-PGF)"/>
            <person name="Walter F."/>
            <person name="Albersmeier A."/>
            <person name="Kalinowski J."/>
            <person name="Ruckert C."/>
        </authorList>
    </citation>
    <scope>NUCLEOTIDE SEQUENCE</scope>
    <source>
        <strain evidence="1">JCM 14359</strain>
    </source>
</reference>
<dbReference type="AlphaFoldDB" id="A0A830EE17"/>
<dbReference type="RefSeq" id="WP_188788213.1">
    <property type="nucleotide sequence ID" value="NZ_BMOC01000022.1"/>
</dbReference>
<name>A0A830EE17_9EURY</name>